<dbReference type="InterPro" id="IPR023213">
    <property type="entry name" value="CAT-like_dom_sf"/>
</dbReference>
<evidence type="ECO:0000256" key="2">
    <source>
        <dbReference type="ARBA" id="ARBA00022450"/>
    </source>
</evidence>
<dbReference type="SMART" id="SM00825">
    <property type="entry name" value="PKS_KS"/>
    <property type="match status" value="1"/>
</dbReference>
<dbReference type="SMART" id="SM00822">
    <property type="entry name" value="PKS_KR"/>
    <property type="match status" value="1"/>
</dbReference>
<keyword evidence="11" id="KW-1185">Reference proteome</keyword>
<dbReference type="EMBL" id="LVWI01000092">
    <property type="protein sequence ID" value="OKP79503.1"/>
    <property type="molecule type" value="Genomic_DNA"/>
</dbReference>
<dbReference type="PROSITE" id="PS50075">
    <property type="entry name" value="CARRIER"/>
    <property type="match status" value="1"/>
</dbReference>
<evidence type="ECO:0000256" key="6">
    <source>
        <dbReference type="SAM" id="MobiDB-lite"/>
    </source>
</evidence>
<protein>
    <submittedName>
        <fullName evidence="10">Uncharacterized protein</fullName>
    </submittedName>
</protein>
<dbReference type="SUPFAM" id="SSF51735">
    <property type="entry name" value="NAD(P)-binding Rossmann-fold domains"/>
    <property type="match status" value="2"/>
</dbReference>
<dbReference type="InterPro" id="IPR014030">
    <property type="entry name" value="Ketoacyl_synth_N"/>
</dbReference>
<feature type="domain" description="Ketosynthase family 3 (KS3)" evidence="8">
    <location>
        <begin position="10"/>
        <end position="442"/>
    </location>
</feature>
<dbReference type="Proteomes" id="UP000186058">
    <property type="component" value="Unassembled WGS sequence"/>
</dbReference>
<dbReference type="RefSeq" id="WP_074109326.1">
    <property type="nucleotide sequence ID" value="NZ_LVWI01000092.1"/>
</dbReference>
<evidence type="ECO:0000256" key="5">
    <source>
        <dbReference type="PROSITE-ProRule" id="PRU01363"/>
    </source>
</evidence>
<sequence length="1989" mass="223995">MSSDGTSNRNDDIAIIGISCRFPNADNTDELWDVLYNGWNCIRELPLQRRQDVKRIFQDPHKAYFFLGDSSADVDEGIFSLGGYLERIDHFDYAYFNISPREAKYMEPAQRLMMEVTSEALEDAGYGGNKLKGSRTGVFIGRDHSDLPIYKMVMEPDPSHLTGSYTGILSGRISHHFDFKGPSAVIDTACSSGLVAVHQAKQSLLNGDCDVAVAGAVNIQLVPLKDNGMNIVSSASNQVSTFDQTADGAVLGEGVIALILKPLQRAKADGDDIYALIKGSSINCDGASKGLTSPNADAQEQLYLDAWEDAGINPASLSYIEAHGTGTVLGDPVEFKGLTRAFRRYTAGRQFCGIGSIKTNMGHTVAASGLAGIVKVVLSMKYRTMPASLHFNEPNSLINFIDSPFYVVKQRKEWEQHRTQPRRAGVSSFGFSGTNCHIVLEEAPAPLQDTGCQQQQEGLDMFTLSANSQETLRELAEKHITHIEHHRPRFHDICFTVNTGRKHAFHRLAIVAASTGELVHMLKCWVRSERVAEGEQRVLYGSYRIVADDKKVLDAGELTSFDLQQLNHELSLLLISGDVRSSEQSLLNACQLYIRGGSLNWQALYEGERRRILHLPTYPFSKVRCWADALRVTPITQHRLSNHSLLGELALVSNNQTIYRNVMSPDLHWELSEHKLGSQSILPGTAVMELMRQAGQLAINGHSIEFEQFLLINPLICREGEAREVHTTVLEEREGYSITVASKPASQSTGWELHAKARVKSWTGSLGVIDLEQLRLAVKPYLQRPDSEQTAGRVFEFGPRWSNVQEIRFGDRELLVHIRLPEVYQSDMVHYNLHPALLDTALNIASQDVGRGTYLPLSASSFLFDGGKRSQFYSYIKIHETPDMQDPEAISFDIQLIDMSGQVFGVLDNYVIKRISEPSLQVESKPVSSSYYNVQWKPMEEVDRSVISPSRIAVIKDQKGVSESIIDSLKRQGNEVFEIEIGLAGGIDGKRLDRQSYIVDPSMQGMKSIADICAEAQISRLIHCSSLDLTDPVESFGDLQDHVQRGVYDLFHLMKQLTTIQLDHSLEVSLITRNAYAISGDDTRLNPHLAAAIGLLRGASQELRNWTFRCIDIDEHTTVEALMRELALRSTRFTMSFRKGTAYEPELAPSLPSVDAQSLDITENGVYVITGGLGGIGLAIAKHWAAKKAVHLILINRNIDIEPKSNRPDIDEKISAIRYIEDTGSTVKLYQGDTADPIRMEQIVTDILQQYGQINGIIHNAGVAGKGLLYTKKHTDMQKVFATKAYGAWLLDNLTSHLEIDFFLVSSSAMSFIGEAGQSDYTAANCYLDTFCDSRNQRGKPTIAINWPPWSQTGMSVANQSDIENYFIIPLGTSEALEVMDTALLEQRRNVLYGQLNDKLFDAKMKHNYYFGIHTSIAGKVSTGSKSNRTDQTSQPVTARKQVQVSAGKGEMVTETMRIVAHAWAEVLGLESIYIYDDFYALGGDSILALQIYEKLFKQYGSVLDVSTIFNYPSIGGLSGFIDSVGERRLSDHVPDSDYKGNLGEESYPVSYAQRSILLAERGGLINTAYNLPSFYIFTGEIRLDRLEFAVQKLIERHDVLRTGFKQINNEYIQFLESDDIRLKVVYGKVDEENVQEHIRGFVRPFELANPPLMRIEYAELATDKHLLMFDMHHLIADGTSIEIMIRDFQSFYKGLELEPLPYQYKDFIHWQRQFERSQSFEEQERFWLALYEQQAPRRELPIDYPRTVHPTWEGDSLTFELDPTISVRTLELCRETGTTLYMVLLSVYSILLTKITGDREVVIGFPIEGRSERKFKEIIGCLINTLTIKTTVKDDERYVDFLMRVKSDLIQSYKYQQYPFNELLSKIRLKNEPGRHPLFDTMFILQNAAVYESGLEQFVIQEINTAYSNGTAKFDMTWEAMESNGVIRFRIEYRTQLFKAKTISKMMEHYRKILLAILNDRQVKYQQIRLVGSDIADANHKESIVFDF</sequence>
<dbReference type="InterPro" id="IPR018201">
    <property type="entry name" value="Ketoacyl_synth_AS"/>
</dbReference>
<feature type="active site" description="Proton acceptor; for dehydratase activity" evidence="5">
    <location>
        <position position="674"/>
    </location>
</feature>
<dbReference type="InterPro" id="IPR001242">
    <property type="entry name" value="Condensation_dom"/>
</dbReference>
<evidence type="ECO:0000256" key="1">
    <source>
        <dbReference type="ARBA" id="ARBA00001957"/>
    </source>
</evidence>
<dbReference type="SMART" id="SM00826">
    <property type="entry name" value="PKS_DH"/>
    <property type="match status" value="1"/>
</dbReference>
<dbReference type="Pfam" id="PF02801">
    <property type="entry name" value="Ketoacyl-synt_C"/>
    <property type="match status" value="1"/>
</dbReference>
<dbReference type="InterPro" id="IPR009081">
    <property type="entry name" value="PP-bd_ACP"/>
</dbReference>
<dbReference type="Pfam" id="PF08659">
    <property type="entry name" value="KR"/>
    <property type="match status" value="1"/>
</dbReference>
<dbReference type="PROSITE" id="PS52019">
    <property type="entry name" value="PKS_MFAS_DH"/>
    <property type="match status" value="1"/>
</dbReference>
<dbReference type="Pfam" id="PF22621">
    <property type="entry name" value="CurL-like_PKS_C"/>
    <property type="match status" value="1"/>
</dbReference>
<evidence type="ECO:0000259" key="9">
    <source>
        <dbReference type="PROSITE" id="PS52019"/>
    </source>
</evidence>
<dbReference type="InterPro" id="IPR020807">
    <property type="entry name" value="PKS_DH"/>
</dbReference>
<dbReference type="InterPro" id="IPR049551">
    <property type="entry name" value="PKS_DH_C"/>
</dbReference>
<dbReference type="Gene3D" id="3.40.50.720">
    <property type="entry name" value="NAD(P)-binding Rossmann-like Domain"/>
    <property type="match status" value="1"/>
</dbReference>
<reference evidence="10 11" key="1">
    <citation type="submission" date="2016-03" db="EMBL/GenBank/DDBJ databases">
        <authorList>
            <person name="Sant'Anna F.H."/>
            <person name="Ambrosini A."/>
            <person name="Souza R."/>
            <person name="Bach E."/>
            <person name="Fernandes G."/>
            <person name="Balsanelli E."/>
            <person name="Baura V.A."/>
            <person name="Souza E.M."/>
            <person name="Passaglia L."/>
        </authorList>
    </citation>
    <scope>NUCLEOTIDE SEQUENCE [LARGE SCALE GENOMIC DNA]</scope>
    <source>
        <strain evidence="10 11">P26E</strain>
    </source>
</reference>
<dbReference type="Gene3D" id="3.40.47.10">
    <property type="match status" value="1"/>
</dbReference>
<dbReference type="Pfam" id="PF14765">
    <property type="entry name" value="PS-DH"/>
    <property type="match status" value="1"/>
</dbReference>
<dbReference type="InterPro" id="IPR014031">
    <property type="entry name" value="Ketoacyl_synth_C"/>
</dbReference>
<feature type="active site" description="Proton donor; for dehydratase activity" evidence="5">
    <location>
        <position position="839"/>
    </location>
</feature>
<evidence type="ECO:0000256" key="3">
    <source>
        <dbReference type="ARBA" id="ARBA00022553"/>
    </source>
</evidence>
<proteinExistence type="predicted"/>
<feature type="domain" description="Carrier" evidence="7">
    <location>
        <begin position="1451"/>
        <end position="1526"/>
    </location>
</feature>
<dbReference type="PANTHER" id="PTHR43775:SF37">
    <property type="entry name" value="SI:DKEY-61P9.11"/>
    <property type="match status" value="1"/>
</dbReference>
<dbReference type="InterPro" id="IPR057326">
    <property type="entry name" value="KR_dom"/>
</dbReference>
<dbReference type="PROSITE" id="PS00606">
    <property type="entry name" value="KS3_1"/>
    <property type="match status" value="1"/>
</dbReference>
<dbReference type="Pfam" id="PF00109">
    <property type="entry name" value="ketoacyl-synt"/>
    <property type="match status" value="1"/>
</dbReference>
<dbReference type="CDD" id="cd08953">
    <property type="entry name" value="KR_2_SDR_x"/>
    <property type="match status" value="1"/>
</dbReference>
<dbReference type="InterPro" id="IPR050091">
    <property type="entry name" value="PKS_NRPS_Biosynth_Enz"/>
</dbReference>
<dbReference type="InterPro" id="IPR020841">
    <property type="entry name" value="PKS_Beta-ketoAc_synthase_dom"/>
</dbReference>
<feature type="domain" description="PKS/mFAS DH" evidence="9">
    <location>
        <begin position="643"/>
        <end position="921"/>
    </location>
</feature>
<feature type="compositionally biased region" description="Polar residues" evidence="6">
    <location>
        <begin position="1422"/>
        <end position="1441"/>
    </location>
</feature>
<keyword evidence="2" id="KW-0596">Phosphopantetheine</keyword>
<dbReference type="CDD" id="cd00833">
    <property type="entry name" value="PKS"/>
    <property type="match status" value="1"/>
</dbReference>
<dbReference type="Pfam" id="PF00550">
    <property type="entry name" value="PP-binding"/>
    <property type="match status" value="1"/>
</dbReference>
<dbReference type="Gene3D" id="3.30.559.30">
    <property type="entry name" value="Nonribosomal peptide synthetase, condensation domain"/>
    <property type="match status" value="1"/>
</dbReference>
<dbReference type="Gene3D" id="1.10.1240.100">
    <property type="match status" value="1"/>
</dbReference>
<dbReference type="InterPro" id="IPR036291">
    <property type="entry name" value="NAD(P)-bd_dom_sf"/>
</dbReference>
<dbReference type="Gene3D" id="3.10.129.110">
    <property type="entry name" value="Polyketide synthase dehydratase"/>
    <property type="match status" value="1"/>
</dbReference>
<dbReference type="InterPro" id="IPR049552">
    <property type="entry name" value="PKS_DH_N"/>
</dbReference>
<organism evidence="10 11">
    <name type="scientific">Paenibacillus helianthi</name>
    <dbReference type="NCBI Taxonomy" id="1349432"/>
    <lineage>
        <taxon>Bacteria</taxon>
        <taxon>Bacillati</taxon>
        <taxon>Bacillota</taxon>
        <taxon>Bacilli</taxon>
        <taxon>Bacillales</taxon>
        <taxon>Paenibacillaceae</taxon>
        <taxon>Paenibacillus</taxon>
    </lineage>
</organism>
<gene>
    <name evidence="10" type="ORF">A3844_28670</name>
</gene>
<name>A0ABX3EHX7_9BACL</name>
<evidence type="ECO:0000259" key="8">
    <source>
        <dbReference type="PROSITE" id="PS52004"/>
    </source>
</evidence>
<evidence type="ECO:0000256" key="4">
    <source>
        <dbReference type="ARBA" id="ARBA00022679"/>
    </source>
</evidence>
<evidence type="ECO:0000259" key="7">
    <source>
        <dbReference type="PROSITE" id="PS50075"/>
    </source>
</evidence>
<dbReference type="SUPFAM" id="SSF53901">
    <property type="entry name" value="Thiolase-like"/>
    <property type="match status" value="1"/>
</dbReference>
<feature type="region of interest" description="N-terminal hotdog fold" evidence="5">
    <location>
        <begin position="643"/>
        <end position="766"/>
    </location>
</feature>
<dbReference type="Gene3D" id="1.10.1200.10">
    <property type="entry name" value="ACP-like"/>
    <property type="match status" value="1"/>
</dbReference>
<accession>A0ABX3EHX7</accession>
<dbReference type="InterPro" id="IPR002347">
    <property type="entry name" value="SDR_fam"/>
</dbReference>
<dbReference type="SUPFAM" id="SSF47336">
    <property type="entry name" value="ACP-like"/>
    <property type="match status" value="1"/>
</dbReference>
<comment type="cofactor">
    <cofactor evidence="1">
        <name>pantetheine 4'-phosphate</name>
        <dbReference type="ChEBI" id="CHEBI:47942"/>
    </cofactor>
</comment>
<dbReference type="Pfam" id="PF00668">
    <property type="entry name" value="Condensation"/>
    <property type="match status" value="1"/>
</dbReference>
<dbReference type="SUPFAM" id="SSF52777">
    <property type="entry name" value="CoA-dependent acyltransferases"/>
    <property type="match status" value="2"/>
</dbReference>
<dbReference type="Gene3D" id="3.30.559.10">
    <property type="entry name" value="Chloramphenicol acetyltransferase-like domain"/>
    <property type="match status" value="1"/>
</dbReference>
<dbReference type="PRINTS" id="PR00081">
    <property type="entry name" value="GDHRDH"/>
</dbReference>
<dbReference type="InterPro" id="IPR036736">
    <property type="entry name" value="ACP-like_sf"/>
</dbReference>
<dbReference type="Pfam" id="PF21089">
    <property type="entry name" value="PKS_DH_N"/>
    <property type="match status" value="1"/>
</dbReference>
<dbReference type="InterPro" id="IPR016039">
    <property type="entry name" value="Thiolase-like"/>
</dbReference>
<evidence type="ECO:0000313" key="10">
    <source>
        <dbReference type="EMBL" id="OKP79503.1"/>
    </source>
</evidence>
<dbReference type="PANTHER" id="PTHR43775">
    <property type="entry name" value="FATTY ACID SYNTHASE"/>
    <property type="match status" value="1"/>
</dbReference>
<dbReference type="CDD" id="cd19531">
    <property type="entry name" value="LCL_NRPS-like"/>
    <property type="match status" value="1"/>
</dbReference>
<dbReference type="InterPro" id="IPR013968">
    <property type="entry name" value="PKS_KR"/>
</dbReference>
<dbReference type="InterPro" id="IPR049900">
    <property type="entry name" value="PKS_mFAS_DH"/>
</dbReference>
<dbReference type="PROSITE" id="PS52004">
    <property type="entry name" value="KS3_2"/>
    <property type="match status" value="1"/>
</dbReference>
<dbReference type="InterPro" id="IPR042104">
    <property type="entry name" value="PKS_dehydratase_sf"/>
</dbReference>
<feature type="region of interest" description="C-terminal hotdog fold" evidence="5">
    <location>
        <begin position="779"/>
        <end position="921"/>
    </location>
</feature>
<keyword evidence="3" id="KW-0597">Phosphoprotein</keyword>
<evidence type="ECO:0000313" key="11">
    <source>
        <dbReference type="Proteomes" id="UP000186058"/>
    </source>
</evidence>
<feature type="region of interest" description="Disordered" evidence="6">
    <location>
        <begin position="1421"/>
        <end position="1441"/>
    </location>
</feature>
<comment type="caution">
    <text evidence="10">The sequence shown here is derived from an EMBL/GenBank/DDBJ whole genome shotgun (WGS) entry which is preliminary data.</text>
</comment>
<keyword evidence="4" id="KW-0808">Transferase</keyword>